<dbReference type="InterPro" id="IPR052922">
    <property type="entry name" value="Cytidylate_Kinase-2"/>
</dbReference>
<organism evidence="1 2">
    <name type="scientific">Sellimonas intestinalis</name>
    <dbReference type="NCBI Taxonomy" id="1653434"/>
    <lineage>
        <taxon>Bacteria</taxon>
        <taxon>Bacillati</taxon>
        <taxon>Bacillota</taxon>
        <taxon>Clostridia</taxon>
        <taxon>Lachnospirales</taxon>
        <taxon>Lachnospiraceae</taxon>
        <taxon>Sellimonas</taxon>
    </lineage>
</organism>
<comment type="caution">
    <text evidence="1">The sequence shown here is derived from an EMBL/GenBank/DDBJ whole genome shotgun (WGS) entry which is preliminary data.</text>
</comment>
<sequence length="171" mass="20822">MKVAVIGYSGCGKSTIAAWIAKKNQLPLLYLDTVHWLPGWKERPQDEKEQMMKDFLDSHDSWVIDGNYHSLEYERRMREADQILFLDFPRLVCLYRAWTRSRRYRGRTRESMTEGCPEKLDLGFVLWILRDERTRKKKAEYQRILDEYKTKVVHITNQRELDEERRKWRKH</sequence>
<evidence type="ECO:0000313" key="2">
    <source>
        <dbReference type="Proteomes" id="UP000261080"/>
    </source>
</evidence>
<proteinExistence type="predicted"/>
<dbReference type="Gene3D" id="3.40.50.300">
    <property type="entry name" value="P-loop containing nucleotide triphosphate hydrolases"/>
    <property type="match status" value="1"/>
</dbReference>
<evidence type="ECO:0000313" key="1">
    <source>
        <dbReference type="EMBL" id="RGE90104.1"/>
    </source>
</evidence>
<dbReference type="SUPFAM" id="SSF52540">
    <property type="entry name" value="P-loop containing nucleoside triphosphate hydrolases"/>
    <property type="match status" value="1"/>
</dbReference>
<dbReference type="OrthoDB" id="1201990at2"/>
<accession>A0A3E3K5X4</accession>
<reference evidence="1 2" key="1">
    <citation type="submission" date="2018-08" db="EMBL/GenBank/DDBJ databases">
        <title>A genome reference for cultivated species of the human gut microbiota.</title>
        <authorList>
            <person name="Zou Y."/>
            <person name="Xue W."/>
            <person name="Luo G."/>
        </authorList>
    </citation>
    <scope>NUCLEOTIDE SEQUENCE [LARGE SCALE GENOMIC DNA]</scope>
    <source>
        <strain evidence="1 2">AF37-2AT</strain>
    </source>
</reference>
<dbReference type="PANTHER" id="PTHR37816">
    <property type="entry name" value="YALI0E33011P"/>
    <property type="match status" value="1"/>
</dbReference>
<dbReference type="EMBL" id="QVLX01000001">
    <property type="protein sequence ID" value="RGE90104.1"/>
    <property type="molecule type" value="Genomic_DNA"/>
</dbReference>
<dbReference type="PANTHER" id="PTHR37816:SF3">
    <property type="entry name" value="MODULATES DNA TOPOLOGY"/>
    <property type="match status" value="1"/>
</dbReference>
<dbReference type="InterPro" id="IPR027417">
    <property type="entry name" value="P-loop_NTPase"/>
</dbReference>
<name>A0A3E3K5X4_9FIRM</name>
<dbReference type="AlphaFoldDB" id="A0A3E3K5X4"/>
<gene>
    <name evidence="1" type="ORF">DW016_02305</name>
</gene>
<protein>
    <submittedName>
        <fullName evidence="1">Topology modulation protein</fullName>
    </submittedName>
</protein>
<dbReference type="RefSeq" id="WP_024732473.1">
    <property type="nucleotide sequence ID" value="NZ_CALBAT010000002.1"/>
</dbReference>
<keyword evidence="2" id="KW-1185">Reference proteome</keyword>
<dbReference type="Proteomes" id="UP000261080">
    <property type="component" value="Unassembled WGS sequence"/>
</dbReference>